<comment type="caution">
    <text evidence="6">The sequence shown here is derived from an EMBL/GenBank/DDBJ whole genome shotgun (WGS) entry which is preliminary data.</text>
</comment>
<dbReference type="GO" id="GO:0016020">
    <property type="term" value="C:membrane"/>
    <property type="evidence" value="ECO:0007669"/>
    <property type="project" value="UniProtKB-SubCell"/>
</dbReference>
<keyword evidence="2 5" id="KW-0812">Transmembrane</keyword>
<keyword evidence="7" id="KW-1185">Reference proteome</keyword>
<feature type="transmembrane region" description="Helical" evidence="5">
    <location>
        <begin position="176"/>
        <end position="193"/>
    </location>
</feature>
<reference evidence="7" key="1">
    <citation type="submission" date="2018-05" db="EMBL/GenBank/DDBJ databases">
        <authorList>
            <person name="Deangelis K."/>
            <person name="Huntemann M."/>
            <person name="Clum A."/>
            <person name="Pillay M."/>
            <person name="Palaniappan K."/>
            <person name="Varghese N."/>
            <person name="Mikhailova N."/>
            <person name="Stamatis D."/>
            <person name="Reddy T."/>
            <person name="Daum C."/>
            <person name="Shapiro N."/>
            <person name="Ivanova N."/>
            <person name="Kyrpides N."/>
            <person name="Woyke T."/>
        </authorList>
    </citation>
    <scope>NUCLEOTIDE SEQUENCE [LARGE SCALE GENOMIC DNA]</scope>
    <source>
        <strain evidence="7">GAS496</strain>
    </source>
</reference>
<keyword evidence="4 5" id="KW-0472">Membrane</keyword>
<dbReference type="InterPro" id="IPR046862">
    <property type="entry name" value="Rhomboid_2"/>
</dbReference>
<dbReference type="Proteomes" id="UP000247781">
    <property type="component" value="Unassembled WGS sequence"/>
</dbReference>
<dbReference type="InterPro" id="IPR035952">
    <property type="entry name" value="Rhomboid-like_sf"/>
</dbReference>
<evidence type="ECO:0000256" key="5">
    <source>
        <dbReference type="SAM" id="Phobius"/>
    </source>
</evidence>
<organism evidence="6 7">
    <name type="scientific">Mycolicibacterium moriokaense</name>
    <dbReference type="NCBI Taxonomy" id="39691"/>
    <lineage>
        <taxon>Bacteria</taxon>
        <taxon>Bacillati</taxon>
        <taxon>Actinomycetota</taxon>
        <taxon>Actinomycetes</taxon>
        <taxon>Mycobacteriales</taxon>
        <taxon>Mycobacteriaceae</taxon>
        <taxon>Mycolicibacterium</taxon>
    </lineage>
</organism>
<evidence type="ECO:0000256" key="2">
    <source>
        <dbReference type="ARBA" id="ARBA00022692"/>
    </source>
</evidence>
<evidence type="ECO:0008006" key="8">
    <source>
        <dbReference type="Google" id="ProtNLM"/>
    </source>
</evidence>
<dbReference type="SUPFAM" id="SSF144091">
    <property type="entry name" value="Rhomboid-like"/>
    <property type="match status" value="1"/>
</dbReference>
<sequence length="203" mass="23445">MTRVWRYVKSAPLTYSWLVVLLITTILQHSIPARHLRALLQKESTNLHHLASDPIRVLIQSLLWIDGKYWWPYLIVFTLFLAPAERWLGQWRWLLIGLVCHVGATYLSEGYLYWRIQEAVSSPRLIDARDIGVSYFVVGIVGVLTYGIPRRWRWPYLVATVVVFGVSLAIKRDFTQLGHFGALLIGLACYPLTRSRRREPSAA</sequence>
<accession>A0A318HKF3</accession>
<dbReference type="Pfam" id="PF20401">
    <property type="entry name" value="Rhomboid_2"/>
    <property type="match status" value="1"/>
</dbReference>
<feature type="transmembrane region" description="Helical" evidence="5">
    <location>
        <begin position="93"/>
        <end position="114"/>
    </location>
</feature>
<dbReference type="EMBL" id="QJJU01000003">
    <property type="protein sequence ID" value="PXX11173.1"/>
    <property type="molecule type" value="Genomic_DNA"/>
</dbReference>
<keyword evidence="3 5" id="KW-1133">Transmembrane helix</keyword>
<evidence type="ECO:0000313" key="6">
    <source>
        <dbReference type="EMBL" id="PXX11173.1"/>
    </source>
</evidence>
<name>A0A318HKF3_9MYCO</name>
<dbReference type="OrthoDB" id="4827451at2"/>
<protein>
    <recommendedName>
        <fullName evidence="8">Transmembrane protein</fullName>
    </recommendedName>
</protein>
<dbReference type="RefSeq" id="WP_110315242.1">
    <property type="nucleotide sequence ID" value="NZ_QJJU01000003.1"/>
</dbReference>
<dbReference type="Gene3D" id="1.20.1540.10">
    <property type="entry name" value="Rhomboid-like"/>
    <property type="match status" value="1"/>
</dbReference>
<comment type="subcellular location">
    <subcellularLocation>
        <location evidence="1">Membrane</location>
        <topology evidence="1">Multi-pass membrane protein</topology>
    </subcellularLocation>
</comment>
<evidence type="ECO:0000256" key="3">
    <source>
        <dbReference type="ARBA" id="ARBA00022989"/>
    </source>
</evidence>
<evidence type="ECO:0000313" key="7">
    <source>
        <dbReference type="Proteomes" id="UP000247781"/>
    </source>
</evidence>
<feature type="transmembrane region" description="Helical" evidence="5">
    <location>
        <begin position="12"/>
        <end position="31"/>
    </location>
</feature>
<evidence type="ECO:0000256" key="4">
    <source>
        <dbReference type="ARBA" id="ARBA00023136"/>
    </source>
</evidence>
<proteinExistence type="predicted"/>
<feature type="transmembrane region" description="Helical" evidence="5">
    <location>
        <begin position="70"/>
        <end position="88"/>
    </location>
</feature>
<feature type="transmembrane region" description="Helical" evidence="5">
    <location>
        <begin position="154"/>
        <end position="170"/>
    </location>
</feature>
<dbReference type="AlphaFoldDB" id="A0A318HKF3"/>
<gene>
    <name evidence="6" type="ORF">C8E89_103262</name>
</gene>
<evidence type="ECO:0000256" key="1">
    <source>
        <dbReference type="ARBA" id="ARBA00004141"/>
    </source>
</evidence>
<reference evidence="6 7" key="2">
    <citation type="submission" date="2018-06" db="EMBL/GenBank/DDBJ databases">
        <title>Sequencing of bacterial isolates from soil warming experiment in Harvard Forest, Massachusetts, USA.</title>
        <authorList>
            <person name="Deangelis K.PhD."/>
        </authorList>
    </citation>
    <scope>NUCLEOTIDE SEQUENCE [LARGE SCALE GENOMIC DNA]</scope>
    <source>
        <strain evidence="6 7">GAS496</strain>
    </source>
</reference>
<feature type="transmembrane region" description="Helical" evidence="5">
    <location>
        <begin position="126"/>
        <end position="147"/>
    </location>
</feature>